<dbReference type="EMBL" id="DVIT01000025">
    <property type="protein sequence ID" value="HIS47184.1"/>
    <property type="molecule type" value="Genomic_DNA"/>
</dbReference>
<dbReference type="GO" id="GO:0047429">
    <property type="term" value="F:nucleoside triphosphate diphosphatase activity"/>
    <property type="evidence" value="ECO:0007669"/>
    <property type="project" value="InterPro"/>
</dbReference>
<accession>A0A9D1F4H9</accession>
<proteinExistence type="predicted"/>
<dbReference type="Pfam" id="PF01725">
    <property type="entry name" value="Ham1p_like"/>
    <property type="match status" value="1"/>
</dbReference>
<dbReference type="GO" id="GO:0009143">
    <property type="term" value="P:nucleoside triphosphate catabolic process"/>
    <property type="evidence" value="ECO:0007669"/>
    <property type="project" value="InterPro"/>
</dbReference>
<protein>
    <submittedName>
        <fullName evidence="2">Non-canonical purine NTP pyrophosphatase</fullName>
    </submittedName>
</protein>
<keyword evidence="1" id="KW-0378">Hydrolase</keyword>
<evidence type="ECO:0000313" key="2">
    <source>
        <dbReference type="EMBL" id="HIS47184.1"/>
    </source>
</evidence>
<evidence type="ECO:0000313" key="3">
    <source>
        <dbReference type="Proteomes" id="UP000823927"/>
    </source>
</evidence>
<organism evidence="2 3">
    <name type="scientific">Candidatus Scybalocola faecigallinarum</name>
    <dbReference type="NCBI Taxonomy" id="2840941"/>
    <lineage>
        <taxon>Bacteria</taxon>
        <taxon>Bacillati</taxon>
        <taxon>Bacillota</taxon>
        <taxon>Clostridia</taxon>
        <taxon>Lachnospirales</taxon>
        <taxon>Lachnospiraceae</taxon>
        <taxon>Lachnospiraceae incertae sedis</taxon>
        <taxon>Candidatus Scybalocola (ex Gilroy et al. 2021)</taxon>
    </lineage>
</organism>
<reference evidence="2" key="1">
    <citation type="submission" date="2020-10" db="EMBL/GenBank/DDBJ databases">
        <authorList>
            <person name="Gilroy R."/>
        </authorList>
    </citation>
    <scope>NUCLEOTIDE SEQUENCE</scope>
    <source>
        <strain evidence="2">CHK178-757</strain>
    </source>
</reference>
<sequence length="212" mass="24409">MKVLIGTTNPSKVRRFEGFLKDYDVEFYTLDDLNITEEPAESGNTPEENAILKARFYGQYFDRVICNDSGLYFDTLSLEDPRQPGLHIRTPRGGKRLDDEEMIVYYSNLIHELGGRVTAYYLDGIAVYNKGIVRSYMENPQDTQSDAFYMVDRPSANRTPGWPLDSLSLNKNTGTYFTDEGNNMYDEVQENIMVGEYRRRLTEFLVSALELV</sequence>
<evidence type="ECO:0000256" key="1">
    <source>
        <dbReference type="ARBA" id="ARBA00022801"/>
    </source>
</evidence>
<gene>
    <name evidence="2" type="ORF">IAB46_06440</name>
</gene>
<dbReference type="Gene3D" id="3.90.950.10">
    <property type="match status" value="1"/>
</dbReference>
<dbReference type="AlphaFoldDB" id="A0A9D1F4H9"/>
<dbReference type="SUPFAM" id="SSF52972">
    <property type="entry name" value="ITPase-like"/>
    <property type="match status" value="1"/>
</dbReference>
<dbReference type="InterPro" id="IPR029001">
    <property type="entry name" value="ITPase-like_fam"/>
</dbReference>
<name>A0A9D1F4H9_9FIRM</name>
<comment type="caution">
    <text evidence="2">The sequence shown here is derived from an EMBL/GenBank/DDBJ whole genome shotgun (WGS) entry which is preliminary data.</text>
</comment>
<dbReference type="InterPro" id="IPR002637">
    <property type="entry name" value="RdgB/HAM1"/>
</dbReference>
<reference evidence="2" key="2">
    <citation type="journal article" date="2021" name="PeerJ">
        <title>Extensive microbial diversity within the chicken gut microbiome revealed by metagenomics and culture.</title>
        <authorList>
            <person name="Gilroy R."/>
            <person name="Ravi A."/>
            <person name="Getino M."/>
            <person name="Pursley I."/>
            <person name="Horton D.L."/>
            <person name="Alikhan N.F."/>
            <person name="Baker D."/>
            <person name="Gharbi K."/>
            <person name="Hall N."/>
            <person name="Watson M."/>
            <person name="Adriaenssens E.M."/>
            <person name="Foster-Nyarko E."/>
            <person name="Jarju S."/>
            <person name="Secka A."/>
            <person name="Antonio M."/>
            <person name="Oren A."/>
            <person name="Chaudhuri R.R."/>
            <person name="La Ragione R."/>
            <person name="Hildebrand F."/>
            <person name="Pallen M.J."/>
        </authorList>
    </citation>
    <scope>NUCLEOTIDE SEQUENCE</scope>
    <source>
        <strain evidence="2">CHK178-757</strain>
    </source>
</reference>
<dbReference type="Proteomes" id="UP000823927">
    <property type="component" value="Unassembled WGS sequence"/>
</dbReference>